<keyword evidence="8" id="KW-0648">Protein biosynthesis</keyword>
<proteinExistence type="inferred from homology"/>
<evidence type="ECO:0000256" key="3">
    <source>
        <dbReference type="ARBA" id="ARBA00012815"/>
    </source>
</evidence>
<evidence type="ECO:0000256" key="11">
    <source>
        <dbReference type="ARBA" id="ARBA00047639"/>
    </source>
</evidence>
<dbReference type="STRING" id="44941.A0A397TZ79"/>
<accession>A0A397TZ79</accession>
<comment type="catalytic activity">
    <reaction evidence="11">
        <text>tRNA(His) + L-histidine + ATP = L-histidyl-tRNA(His) + AMP + diphosphate + H(+)</text>
        <dbReference type="Rhea" id="RHEA:17313"/>
        <dbReference type="Rhea" id="RHEA-COMP:9665"/>
        <dbReference type="Rhea" id="RHEA-COMP:9689"/>
        <dbReference type="ChEBI" id="CHEBI:15378"/>
        <dbReference type="ChEBI" id="CHEBI:30616"/>
        <dbReference type="ChEBI" id="CHEBI:33019"/>
        <dbReference type="ChEBI" id="CHEBI:57595"/>
        <dbReference type="ChEBI" id="CHEBI:78442"/>
        <dbReference type="ChEBI" id="CHEBI:78527"/>
        <dbReference type="ChEBI" id="CHEBI:456215"/>
        <dbReference type="EC" id="6.1.1.21"/>
    </reaction>
</comment>
<keyword evidence="6" id="KW-0547">Nucleotide-binding</keyword>
<dbReference type="GO" id="GO:0006427">
    <property type="term" value="P:histidyl-tRNA aminoacylation"/>
    <property type="evidence" value="ECO:0007669"/>
    <property type="project" value="TreeGrafter"/>
</dbReference>
<evidence type="ECO:0000256" key="1">
    <source>
        <dbReference type="ARBA" id="ARBA00004496"/>
    </source>
</evidence>
<feature type="region of interest" description="Disordered" evidence="12">
    <location>
        <begin position="239"/>
        <end position="259"/>
    </location>
</feature>
<evidence type="ECO:0000256" key="2">
    <source>
        <dbReference type="ARBA" id="ARBA00008226"/>
    </source>
</evidence>
<dbReference type="GO" id="GO:0032543">
    <property type="term" value="P:mitochondrial translation"/>
    <property type="evidence" value="ECO:0007669"/>
    <property type="project" value="TreeGrafter"/>
</dbReference>
<evidence type="ECO:0000256" key="6">
    <source>
        <dbReference type="ARBA" id="ARBA00022741"/>
    </source>
</evidence>
<gene>
    <name evidence="15" type="ORF">C2G38_2255068</name>
</gene>
<keyword evidence="16" id="KW-1185">Reference proteome</keyword>
<evidence type="ECO:0000256" key="10">
    <source>
        <dbReference type="ARBA" id="ARBA00030619"/>
    </source>
</evidence>
<keyword evidence="7" id="KW-0067">ATP-binding</keyword>
<comment type="caution">
    <text evidence="15">The sequence shown here is derived from an EMBL/GenBank/DDBJ whole genome shotgun (WGS) entry which is preliminary data.</text>
</comment>
<keyword evidence="4" id="KW-0963">Cytoplasm</keyword>
<dbReference type="InterPro" id="IPR041715">
    <property type="entry name" value="HisRS-like_core"/>
</dbReference>
<dbReference type="CDD" id="cd00859">
    <property type="entry name" value="HisRS_anticodon"/>
    <property type="match status" value="1"/>
</dbReference>
<dbReference type="SUPFAM" id="SSF55681">
    <property type="entry name" value="Class II aaRS and biotin synthetases"/>
    <property type="match status" value="1"/>
</dbReference>
<dbReference type="Proteomes" id="UP000266673">
    <property type="component" value="Unassembled WGS sequence"/>
</dbReference>
<evidence type="ECO:0000259" key="13">
    <source>
        <dbReference type="Pfam" id="PF03129"/>
    </source>
</evidence>
<evidence type="ECO:0000256" key="12">
    <source>
        <dbReference type="SAM" id="MobiDB-lite"/>
    </source>
</evidence>
<evidence type="ECO:0000256" key="5">
    <source>
        <dbReference type="ARBA" id="ARBA00022598"/>
    </source>
</evidence>
<dbReference type="GO" id="GO:0005829">
    <property type="term" value="C:cytosol"/>
    <property type="evidence" value="ECO:0007669"/>
    <property type="project" value="TreeGrafter"/>
</dbReference>
<dbReference type="EC" id="6.1.1.21" evidence="3"/>
<feature type="domain" description="Anticodon-binding" evidence="13">
    <location>
        <begin position="325"/>
        <end position="419"/>
    </location>
</feature>
<keyword evidence="5" id="KW-0436">Ligase</keyword>
<dbReference type="GO" id="GO:0005524">
    <property type="term" value="F:ATP binding"/>
    <property type="evidence" value="ECO:0007669"/>
    <property type="project" value="UniProtKB-KW"/>
</dbReference>
<comment type="similarity">
    <text evidence="2">Belongs to the class-II aminoacyl-tRNA synthetase family.</text>
</comment>
<dbReference type="GO" id="GO:0004821">
    <property type="term" value="F:histidine-tRNA ligase activity"/>
    <property type="evidence" value="ECO:0007669"/>
    <property type="project" value="UniProtKB-EC"/>
</dbReference>
<sequence>METDGSNVVGGMKYKSSSLKLSSKAKRFGLLKSPKTDQGTVDAEFATLLDLKKKLASITGEDGSAKSKSKFTLKTPKDFDIVGVYDPMIANSEVVKIMCECLTALDIGEYIVKINHRKILDGIFQICGVPDASIRPISSAVDKLDKLPWENVKKEMTEEKGLDPNIADRTGGNKELLDKLFLDQSLISNNNTKTGLNDMVLLFKYLEIFGALDKISFDLSLARGLDYYTGIIYKAVTEQSGPPKSKDGNQIVRKTKKDSDELDETTVGVGSIAAGGRYDYLVGMFASNKKGNIPCVGVSISVERVFSILLQKVALEQVKANEVEIYVMAVADGLPEDRMKICSELWDAGIKAEFMYKNKPKLQPQFSVCDRNQIPFAVIIGRDELNRGEVRIKDMRSKEQGESGGASIKYSDMVNELKKRLRKA</sequence>
<dbReference type="InterPro" id="IPR045864">
    <property type="entry name" value="aa-tRNA-synth_II/BPL/LPL"/>
</dbReference>
<dbReference type="FunFam" id="3.40.50.800:FF:000015">
    <property type="entry name" value="Histidyl-tRNA synthetase, mitochondrial"/>
    <property type="match status" value="1"/>
</dbReference>
<dbReference type="Gene3D" id="3.30.930.10">
    <property type="entry name" value="Bira Bifunctional Protein, Domain 2"/>
    <property type="match status" value="1"/>
</dbReference>
<dbReference type="InterPro" id="IPR036621">
    <property type="entry name" value="Anticodon-bd_dom_sf"/>
</dbReference>
<comment type="subcellular location">
    <subcellularLocation>
        <location evidence="1">Cytoplasm</location>
    </subcellularLocation>
</comment>
<dbReference type="AlphaFoldDB" id="A0A397TZ79"/>
<dbReference type="InterPro" id="IPR004154">
    <property type="entry name" value="Anticodon-bd"/>
</dbReference>
<dbReference type="OrthoDB" id="1906957at2759"/>
<reference evidence="15 16" key="1">
    <citation type="submission" date="2018-06" db="EMBL/GenBank/DDBJ databases">
        <title>Comparative genomics reveals the genomic features of Rhizophagus irregularis, R. cerebriforme, R. diaphanum and Gigaspora rosea, and their symbiotic lifestyle signature.</title>
        <authorList>
            <person name="Morin E."/>
            <person name="San Clemente H."/>
            <person name="Chen E.C.H."/>
            <person name="De La Providencia I."/>
            <person name="Hainaut M."/>
            <person name="Kuo A."/>
            <person name="Kohler A."/>
            <person name="Murat C."/>
            <person name="Tang N."/>
            <person name="Roy S."/>
            <person name="Loubradou J."/>
            <person name="Henrissat B."/>
            <person name="Grigoriev I.V."/>
            <person name="Corradi N."/>
            <person name="Roux C."/>
            <person name="Martin F.M."/>
        </authorList>
    </citation>
    <scope>NUCLEOTIDE SEQUENCE [LARGE SCALE GENOMIC DNA]</scope>
    <source>
        <strain evidence="15 16">DAOM 194757</strain>
    </source>
</reference>
<dbReference type="InterPro" id="IPR033656">
    <property type="entry name" value="HisRS_anticodon"/>
</dbReference>
<dbReference type="PANTHER" id="PTHR11476">
    <property type="entry name" value="HISTIDYL-TRNA SYNTHETASE"/>
    <property type="match status" value="1"/>
</dbReference>
<dbReference type="EMBL" id="QKWP01002450">
    <property type="protein sequence ID" value="RIB03315.1"/>
    <property type="molecule type" value="Genomic_DNA"/>
</dbReference>
<dbReference type="Gene3D" id="1.10.287.10">
    <property type="entry name" value="S15/NS1, RNA-binding"/>
    <property type="match status" value="1"/>
</dbReference>
<evidence type="ECO:0000256" key="7">
    <source>
        <dbReference type="ARBA" id="ARBA00022840"/>
    </source>
</evidence>
<dbReference type="Pfam" id="PF03129">
    <property type="entry name" value="HGTP_anticodon"/>
    <property type="match status" value="1"/>
</dbReference>
<evidence type="ECO:0000313" key="16">
    <source>
        <dbReference type="Proteomes" id="UP000266673"/>
    </source>
</evidence>
<evidence type="ECO:0000259" key="14">
    <source>
        <dbReference type="Pfam" id="PF13393"/>
    </source>
</evidence>
<dbReference type="SUPFAM" id="SSF52954">
    <property type="entry name" value="Class II aaRS ABD-related"/>
    <property type="match status" value="1"/>
</dbReference>
<name>A0A397TZ79_9GLOM</name>
<evidence type="ECO:0000256" key="9">
    <source>
        <dbReference type="ARBA" id="ARBA00023146"/>
    </source>
</evidence>
<evidence type="ECO:0000256" key="8">
    <source>
        <dbReference type="ARBA" id="ARBA00022917"/>
    </source>
</evidence>
<keyword evidence="9" id="KW-0030">Aminoacyl-tRNA synthetase</keyword>
<dbReference type="Pfam" id="PF13393">
    <property type="entry name" value="tRNA-synt_His"/>
    <property type="match status" value="1"/>
</dbReference>
<dbReference type="Gene3D" id="3.40.50.800">
    <property type="entry name" value="Anticodon-binding domain"/>
    <property type="match status" value="1"/>
</dbReference>
<feature type="domain" description="Class II Histidinyl-tRNA synthetase (HisRS)-like catalytic core" evidence="14">
    <location>
        <begin position="90"/>
        <end position="241"/>
    </location>
</feature>
<organism evidence="15 16">
    <name type="scientific">Gigaspora rosea</name>
    <dbReference type="NCBI Taxonomy" id="44941"/>
    <lineage>
        <taxon>Eukaryota</taxon>
        <taxon>Fungi</taxon>
        <taxon>Fungi incertae sedis</taxon>
        <taxon>Mucoromycota</taxon>
        <taxon>Glomeromycotina</taxon>
        <taxon>Glomeromycetes</taxon>
        <taxon>Diversisporales</taxon>
        <taxon>Gigasporaceae</taxon>
        <taxon>Gigaspora</taxon>
    </lineage>
</organism>
<protein>
    <recommendedName>
        <fullName evidence="3">histidine--tRNA ligase</fullName>
        <ecNumber evidence="3">6.1.1.21</ecNumber>
    </recommendedName>
    <alternativeName>
        <fullName evidence="10">Histidyl-tRNA synthetase</fullName>
    </alternativeName>
</protein>
<dbReference type="GO" id="GO:0005739">
    <property type="term" value="C:mitochondrion"/>
    <property type="evidence" value="ECO:0007669"/>
    <property type="project" value="TreeGrafter"/>
</dbReference>
<dbReference type="PANTHER" id="PTHR11476:SF7">
    <property type="entry name" value="HISTIDINE--TRNA LIGASE"/>
    <property type="match status" value="1"/>
</dbReference>
<evidence type="ECO:0000256" key="4">
    <source>
        <dbReference type="ARBA" id="ARBA00022490"/>
    </source>
</evidence>
<evidence type="ECO:0000313" key="15">
    <source>
        <dbReference type="EMBL" id="RIB03315.1"/>
    </source>
</evidence>
<dbReference type="GO" id="GO:0003723">
    <property type="term" value="F:RNA binding"/>
    <property type="evidence" value="ECO:0007669"/>
    <property type="project" value="TreeGrafter"/>
</dbReference>